<dbReference type="Pfam" id="PF03328">
    <property type="entry name" value="HpcH_HpaI"/>
    <property type="match status" value="1"/>
</dbReference>
<dbReference type="Proteomes" id="UP000199533">
    <property type="component" value="Unassembled WGS sequence"/>
</dbReference>
<dbReference type="STRING" id="52441.SAMN05216302_10206"/>
<gene>
    <name evidence="5" type="ORF">SAMN05216302_10206</name>
</gene>
<dbReference type="GO" id="GO:0016832">
    <property type="term" value="F:aldehyde-lyase activity"/>
    <property type="evidence" value="ECO:0007669"/>
    <property type="project" value="TreeGrafter"/>
</dbReference>
<evidence type="ECO:0000256" key="3">
    <source>
        <dbReference type="ARBA" id="ARBA00023239"/>
    </source>
</evidence>
<keyword evidence="6" id="KW-1185">Reference proteome</keyword>
<protein>
    <submittedName>
        <fullName evidence="5">4-hydroxy-2-oxoheptanedioate aldolase</fullName>
    </submittedName>
</protein>
<evidence type="ECO:0000313" key="5">
    <source>
        <dbReference type="EMBL" id="SFK89916.1"/>
    </source>
</evidence>
<dbReference type="EMBL" id="FOSP01000020">
    <property type="protein sequence ID" value="SFK89916.1"/>
    <property type="molecule type" value="Genomic_DNA"/>
</dbReference>
<dbReference type="PANTHER" id="PTHR30502">
    <property type="entry name" value="2-KETO-3-DEOXY-L-RHAMNONATE ALDOLASE"/>
    <property type="match status" value="1"/>
</dbReference>
<accession>A0A1I4DCS4</accession>
<dbReference type="PANTHER" id="PTHR30502:SF0">
    <property type="entry name" value="PHOSPHOENOLPYRUVATE CARBOXYLASE FAMILY PROTEIN"/>
    <property type="match status" value="1"/>
</dbReference>
<feature type="domain" description="HpcH/HpaI aldolase/citrate lyase" evidence="4">
    <location>
        <begin position="26"/>
        <end position="205"/>
    </location>
</feature>
<dbReference type="GO" id="GO:0005737">
    <property type="term" value="C:cytoplasm"/>
    <property type="evidence" value="ECO:0007669"/>
    <property type="project" value="TreeGrafter"/>
</dbReference>
<dbReference type="InterPro" id="IPR040442">
    <property type="entry name" value="Pyrv_kinase-like_dom_sf"/>
</dbReference>
<keyword evidence="2" id="KW-0479">Metal-binding</keyword>
<reference evidence="6" key="1">
    <citation type="submission" date="2016-10" db="EMBL/GenBank/DDBJ databases">
        <authorList>
            <person name="Varghese N."/>
            <person name="Submissions S."/>
        </authorList>
    </citation>
    <scope>NUCLEOTIDE SEQUENCE [LARGE SCALE GENOMIC DNA]</scope>
    <source>
        <strain evidence="6">Nm69</strain>
    </source>
</reference>
<evidence type="ECO:0000256" key="1">
    <source>
        <dbReference type="ARBA" id="ARBA00005568"/>
    </source>
</evidence>
<dbReference type="InterPro" id="IPR005000">
    <property type="entry name" value="Aldolase/citrate-lyase_domain"/>
</dbReference>
<sequence>MLQINQLKRELGNKKTVFGLLNSIPSPLMVEMIGYAGYDFVILDMEHICVNPETIENMIRAAECAGITPLVRVPDANPGTILRALDCGAQGIVVPHVQSRAEAEQAVAAARYYPAGKRGISGGRTTGFGTIDLLTYFERANSEIMVVVMIEDKEGVENLDDILSVPGIDMVLEGAIDLSQSYGVPGQPLHPRVQHAIDKIALTCLNRCIPFCAVPRASSRSEIEQKYCIQAYLLGDDRGVGCRAIKAHLAGFKQLD</sequence>
<keyword evidence="3" id="KW-0456">Lyase</keyword>
<dbReference type="Gene3D" id="3.20.20.60">
    <property type="entry name" value="Phosphoenolpyruvate-binding domains"/>
    <property type="match status" value="1"/>
</dbReference>
<evidence type="ECO:0000313" key="6">
    <source>
        <dbReference type="Proteomes" id="UP000199533"/>
    </source>
</evidence>
<proteinExistence type="inferred from homology"/>
<dbReference type="SUPFAM" id="SSF51621">
    <property type="entry name" value="Phosphoenolpyruvate/pyruvate domain"/>
    <property type="match status" value="1"/>
</dbReference>
<dbReference type="OrthoDB" id="86160at2"/>
<dbReference type="AlphaFoldDB" id="A0A1I4DCS4"/>
<evidence type="ECO:0000256" key="2">
    <source>
        <dbReference type="ARBA" id="ARBA00022723"/>
    </source>
</evidence>
<name>A0A1I4DCS4_9PROT</name>
<dbReference type="GO" id="GO:0046872">
    <property type="term" value="F:metal ion binding"/>
    <property type="evidence" value="ECO:0007669"/>
    <property type="project" value="UniProtKB-KW"/>
</dbReference>
<dbReference type="RefSeq" id="WP_090700587.1">
    <property type="nucleotide sequence ID" value="NZ_FOSP01000020.1"/>
</dbReference>
<dbReference type="InterPro" id="IPR015813">
    <property type="entry name" value="Pyrv/PenolPyrv_kinase-like_dom"/>
</dbReference>
<evidence type="ECO:0000259" key="4">
    <source>
        <dbReference type="Pfam" id="PF03328"/>
    </source>
</evidence>
<comment type="similarity">
    <text evidence="1">Belongs to the HpcH/HpaI aldolase family.</text>
</comment>
<dbReference type="InterPro" id="IPR050251">
    <property type="entry name" value="HpcH-HpaI_aldolase"/>
</dbReference>
<organism evidence="5 6">
    <name type="scientific">Nitrosomonas aestuarii</name>
    <dbReference type="NCBI Taxonomy" id="52441"/>
    <lineage>
        <taxon>Bacteria</taxon>
        <taxon>Pseudomonadati</taxon>
        <taxon>Pseudomonadota</taxon>
        <taxon>Betaproteobacteria</taxon>
        <taxon>Nitrosomonadales</taxon>
        <taxon>Nitrosomonadaceae</taxon>
        <taxon>Nitrosomonas</taxon>
    </lineage>
</organism>